<comment type="catalytic activity">
    <reaction evidence="1">
        <text>beta-D-fructose 1,6-bisphosphate = D-glyceraldehyde 3-phosphate + dihydroxyacetone phosphate</text>
        <dbReference type="Rhea" id="RHEA:14729"/>
        <dbReference type="ChEBI" id="CHEBI:32966"/>
        <dbReference type="ChEBI" id="CHEBI:57642"/>
        <dbReference type="ChEBI" id="CHEBI:59776"/>
        <dbReference type="EC" id="4.1.2.13"/>
    </reaction>
</comment>
<dbReference type="NCBIfam" id="TIGR00167">
    <property type="entry name" value="cbbA"/>
    <property type="match status" value="1"/>
</dbReference>
<evidence type="ECO:0000256" key="3">
    <source>
        <dbReference type="ARBA" id="ARBA00002181"/>
    </source>
</evidence>
<evidence type="ECO:0000256" key="2">
    <source>
        <dbReference type="ARBA" id="ARBA00001947"/>
    </source>
</evidence>
<dbReference type="EC" id="4.1.2.13" evidence="6"/>
<comment type="function">
    <text evidence="3">Catalyzes the aldol condensation of dihydroxyacetone phosphate (DHAP or glycerone-phosphate) with glyceraldehyde 3-phosphate (G3P) to form fructose 1,6-bisphosphate (FBP) in gluconeogenesis and the reverse reaction in glycolysis.</text>
</comment>
<evidence type="ECO:0000313" key="11">
    <source>
        <dbReference type="EMBL" id="KAL3821798.1"/>
    </source>
</evidence>
<proteinExistence type="inferred from homology"/>
<dbReference type="PROSITE" id="PS00806">
    <property type="entry name" value="ALDOLASE_CLASS_II_2"/>
    <property type="match status" value="1"/>
</dbReference>
<comment type="caution">
    <text evidence="11">The sequence shown here is derived from an EMBL/GenBank/DDBJ whole genome shotgun (WGS) entry which is preliminary data.</text>
</comment>
<dbReference type="PROSITE" id="PS00602">
    <property type="entry name" value="ALDOLASE_CLASS_II_1"/>
    <property type="match status" value="1"/>
</dbReference>
<dbReference type="Gene3D" id="3.20.20.70">
    <property type="entry name" value="Aldolase class I"/>
    <property type="match status" value="1"/>
</dbReference>
<dbReference type="FunFam" id="3.20.20.70:FF:000013">
    <property type="entry name" value="Class II fructose-bisphosphate aldolase"/>
    <property type="match status" value="1"/>
</dbReference>
<keyword evidence="9" id="KW-0324">Glycolysis</keyword>
<comment type="similarity">
    <text evidence="5">Belongs to the class II fructose-bisphosphate aldolase family.</text>
</comment>
<protein>
    <recommendedName>
        <fullName evidence="6">fructose-bisphosphate aldolase</fullName>
        <ecNumber evidence="6">4.1.2.13</ecNumber>
    </recommendedName>
</protein>
<organism evidence="11 12">
    <name type="scientific">Cyclostephanos tholiformis</name>
    <dbReference type="NCBI Taxonomy" id="382380"/>
    <lineage>
        <taxon>Eukaryota</taxon>
        <taxon>Sar</taxon>
        <taxon>Stramenopiles</taxon>
        <taxon>Ochrophyta</taxon>
        <taxon>Bacillariophyta</taxon>
        <taxon>Coscinodiscophyceae</taxon>
        <taxon>Thalassiosirophycidae</taxon>
        <taxon>Stephanodiscales</taxon>
        <taxon>Stephanodiscaceae</taxon>
        <taxon>Cyclostephanos</taxon>
    </lineage>
</organism>
<evidence type="ECO:0000256" key="4">
    <source>
        <dbReference type="ARBA" id="ARBA00004714"/>
    </source>
</evidence>
<dbReference type="InterPro" id="IPR006411">
    <property type="entry name" value="Fruct_bisP_bact"/>
</dbReference>
<dbReference type="SUPFAM" id="SSF51569">
    <property type="entry name" value="Aldolase"/>
    <property type="match status" value="1"/>
</dbReference>
<gene>
    <name evidence="11" type="ORF">ACHAXA_008791</name>
</gene>
<evidence type="ECO:0000256" key="6">
    <source>
        <dbReference type="ARBA" id="ARBA00013068"/>
    </source>
</evidence>
<evidence type="ECO:0000256" key="9">
    <source>
        <dbReference type="ARBA" id="ARBA00023152"/>
    </source>
</evidence>
<dbReference type="Pfam" id="PF01116">
    <property type="entry name" value="F_bP_aldolase"/>
    <property type="match status" value="1"/>
</dbReference>
<dbReference type="PANTHER" id="PTHR30559:SF0">
    <property type="entry name" value="FRUCTOSE-BISPHOSPHATE ALDOLASE"/>
    <property type="match status" value="1"/>
</dbReference>
<dbReference type="NCBIfam" id="NF006628">
    <property type="entry name" value="PRK09197.1"/>
    <property type="match status" value="1"/>
</dbReference>
<dbReference type="InterPro" id="IPR000771">
    <property type="entry name" value="FBA_II"/>
</dbReference>
<dbReference type="Proteomes" id="UP001530377">
    <property type="component" value="Unassembled WGS sequence"/>
</dbReference>
<evidence type="ECO:0000256" key="5">
    <source>
        <dbReference type="ARBA" id="ARBA00005812"/>
    </source>
</evidence>
<reference evidence="11 12" key="1">
    <citation type="submission" date="2024-10" db="EMBL/GenBank/DDBJ databases">
        <title>Updated reference genomes for cyclostephanoid diatoms.</title>
        <authorList>
            <person name="Roberts W.R."/>
            <person name="Alverson A.J."/>
        </authorList>
    </citation>
    <scope>NUCLEOTIDE SEQUENCE [LARGE SCALE GENOMIC DNA]</scope>
    <source>
        <strain evidence="11 12">AJA228-03</strain>
    </source>
</reference>
<dbReference type="GO" id="GO:0004332">
    <property type="term" value="F:fructose-bisphosphate aldolase activity"/>
    <property type="evidence" value="ECO:0007669"/>
    <property type="project" value="UniProtKB-EC"/>
</dbReference>
<evidence type="ECO:0000256" key="10">
    <source>
        <dbReference type="ARBA" id="ARBA00023239"/>
    </source>
</evidence>
<dbReference type="GO" id="GO:0046872">
    <property type="term" value="F:metal ion binding"/>
    <property type="evidence" value="ECO:0007669"/>
    <property type="project" value="UniProtKB-KW"/>
</dbReference>
<evidence type="ECO:0000256" key="7">
    <source>
        <dbReference type="ARBA" id="ARBA00022723"/>
    </source>
</evidence>
<dbReference type="CDD" id="cd00946">
    <property type="entry name" value="FBP_aldolase_IIA"/>
    <property type="match status" value="1"/>
</dbReference>
<evidence type="ECO:0000313" key="12">
    <source>
        <dbReference type="Proteomes" id="UP001530377"/>
    </source>
</evidence>
<dbReference type="GO" id="GO:0006096">
    <property type="term" value="P:glycolytic process"/>
    <property type="evidence" value="ECO:0007669"/>
    <property type="project" value="UniProtKB-KW"/>
</dbReference>
<keyword evidence="12" id="KW-1185">Reference proteome</keyword>
<evidence type="ECO:0000256" key="8">
    <source>
        <dbReference type="ARBA" id="ARBA00022833"/>
    </source>
</evidence>
<dbReference type="PANTHER" id="PTHR30559">
    <property type="entry name" value="FRUCTOSE-BISPHOSPHATE ALDOLASE CLASS 2"/>
    <property type="match status" value="1"/>
</dbReference>
<dbReference type="AlphaFoldDB" id="A0ABD3SB88"/>
<comment type="pathway">
    <text evidence="4">Carbohydrate degradation; glycolysis; D-glyceraldehyde 3-phosphate and glycerone phosphate from D-glucose: step 4/4.</text>
</comment>
<name>A0ABD3SB88_9STRA</name>
<evidence type="ECO:0000256" key="1">
    <source>
        <dbReference type="ARBA" id="ARBA00000441"/>
    </source>
</evidence>
<sequence length="490" mass="52709">MSVSKSPNNVLQFPIARGAVLNVNFVDVDRKGVPRRGDFPVQVNAFSSMGVTAWREEENEDLLDAPPGNAINPEQRHNSFILTTPTPIMKLAIAALLCGSVAAFSPAAPVGVRSSALNMAETATEPAKTYAKLPASIKPGVVTGQALVDLLDDAKARGYAIPGVNIVGTNSINACMEAAMKYGGPIMVTFSKGGGQFIAGKAVSNANDQASIAGTIAGAKHVHEVAKLYGVPVVVHTDHCQKAWLPWIDGLLAASEEHFAKTGEPLFSSHMLDLSEEPLEENIAICKSYLEKFAKVGILLEFELGVTGGEEDGVDNSDVDSSRLYTQPEEVYYAYEQLSQVPNGAFTCAASFGNVHGVYAPGNVDLQPIILYNSQKYIQEKIGSEDDKPMKFVFHGGSGSSVEDIQYAIGAGVVKMNIDTDTQWAFWDGLRAYEAKYHDYLQGQIGNPEGPEKPNKKYYDPRMSLRAGEESMAARLVKAAEDLKCVNVLN</sequence>
<comment type="cofactor">
    <cofactor evidence="2">
        <name>Zn(2+)</name>
        <dbReference type="ChEBI" id="CHEBI:29105"/>
    </cofactor>
</comment>
<accession>A0ABD3SB88</accession>
<dbReference type="InterPro" id="IPR013785">
    <property type="entry name" value="Aldolase_TIM"/>
</dbReference>
<dbReference type="EMBL" id="JALLPB020000084">
    <property type="protein sequence ID" value="KAL3821798.1"/>
    <property type="molecule type" value="Genomic_DNA"/>
</dbReference>
<dbReference type="NCBIfam" id="TIGR01520">
    <property type="entry name" value="FruBisAldo_II_A"/>
    <property type="match status" value="1"/>
</dbReference>
<keyword evidence="7" id="KW-0479">Metal-binding</keyword>
<keyword evidence="8" id="KW-0862">Zinc</keyword>
<keyword evidence="10" id="KW-0456">Lyase</keyword>